<evidence type="ECO:0000313" key="9">
    <source>
        <dbReference type="Proteomes" id="UP000002008"/>
    </source>
</evidence>
<feature type="transmembrane region" description="Helical" evidence="7">
    <location>
        <begin position="59"/>
        <end position="77"/>
    </location>
</feature>
<sequence length="298" mass="33478">MVLYPPDDPFLISFTLFGIPIVVRWYGAIIMTGALIAAMLASRRAVARGYHPDHVWNQLMLGLILGIAGARIYYVVFEWERFAPNPWSALNLTTGGIAIHGAIIGALLSTVIYTRYAKLPYWDWLDVCVPGFLLAQSIGRWGNFFNQEAYGRPTDLPFGLRIDPEYRLPPYNDLSTYPITTLFHPTFLYESIWNLVGVGVLLWLDRRFGRLAPPEQRRLNPGDLLFLYGIIYSIGRFWVEGLRTDSLCANGIGGECEGSIRVAQLVSVTTIVLCAFLLYLNHRRPFAGQTAGTRAESV</sequence>
<dbReference type="PANTHER" id="PTHR30589">
    <property type="entry name" value="PROLIPOPROTEIN DIACYLGLYCERYL TRANSFERASE"/>
    <property type="match status" value="1"/>
</dbReference>
<dbReference type="GO" id="GO:0005886">
    <property type="term" value="C:plasma membrane"/>
    <property type="evidence" value="ECO:0000318"/>
    <property type="project" value="GO_Central"/>
</dbReference>
<name>A9WG60_CHLAA</name>
<feature type="transmembrane region" description="Helical" evidence="7">
    <location>
        <begin position="259"/>
        <end position="280"/>
    </location>
</feature>
<dbReference type="GO" id="GO:0042158">
    <property type="term" value="P:lipoprotein biosynthetic process"/>
    <property type="evidence" value="ECO:0000318"/>
    <property type="project" value="GO_Central"/>
</dbReference>
<comment type="function">
    <text evidence="7">Catalyzes the transfer of the diacylglyceryl group from phosphatidylglycerol to the sulfhydryl group of the N-terminal cysteine of a prolipoprotein, the first step in the formation of mature lipoproteins.</text>
</comment>
<dbReference type="FunCoup" id="A9WG60">
    <property type="interactions" value="286"/>
</dbReference>
<comment type="similarity">
    <text evidence="1 7">Belongs to the Lgt family.</text>
</comment>
<proteinExistence type="inferred from homology"/>
<dbReference type="EMBL" id="CP000909">
    <property type="protein sequence ID" value="ABY33981.1"/>
    <property type="molecule type" value="Genomic_DNA"/>
</dbReference>
<evidence type="ECO:0000256" key="5">
    <source>
        <dbReference type="ARBA" id="ARBA00022989"/>
    </source>
</evidence>
<reference evidence="9" key="1">
    <citation type="journal article" date="2011" name="BMC Genomics">
        <title>Complete genome sequence of the filamentous anoxygenic phototrophic bacterium Chloroflexus aurantiacus.</title>
        <authorList>
            <person name="Tang K.H."/>
            <person name="Barry K."/>
            <person name="Chertkov O."/>
            <person name="Dalin E."/>
            <person name="Han C.S."/>
            <person name="Hauser L.J."/>
            <person name="Honchak B.M."/>
            <person name="Karbach L.E."/>
            <person name="Land M.L."/>
            <person name="Lapidus A."/>
            <person name="Larimer F.W."/>
            <person name="Mikhailova N."/>
            <person name="Pitluck S."/>
            <person name="Pierson B.K."/>
            <person name="Blankenship R.E."/>
        </authorList>
    </citation>
    <scope>NUCLEOTIDE SEQUENCE [LARGE SCALE GENOMIC DNA]</scope>
    <source>
        <strain evidence="9">ATCC 29366 / DSM 635 / J-10-fl</strain>
    </source>
</reference>
<dbReference type="EC" id="2.5.1.145" evidence="7"/>
<dbReference type="AlphaFoldDB" id="A9WG60"/>
<keyword evidence="6 7" id="KW-0472">Membrane</keyword>
<feature type="transmembrane region" description="Helical" evidence="7">
    <location>
        <begin position="121"/>
        <end position="139"/>
    </location>
</feature>
<evidence type="ECO:0000256" key="7">
    <source>
        <dbReference type="HAMAP-Rule" id="MF_01147"/>
    </source>
</evidence>
<feature type="transmembrane region" description="Helical" evidence="7">
    <location>
        <begin position="97"/>
        <end position="114"/>
    </location>
</feature>
<keyword evidence="3 7" id="KW-0808">Transferase</keyword>
<dbReference type="PATRIC" id="fig|324602.8.peg.848"/>
<accession>A9WG60</accession>
<keyword evidence="5 7" id="KW-1133">Transmembrane helix</keyword>
<feature type="transmembrane region" description="Helical" evidence="7">
    <location>
        <begin position="187"/>
        <end position="204"/>
    </location>
</feature>
<dbReference type="GO" id="GO:0008961">
    <property type="term" value="F:phosphatidylglycerol-prolipoprotein diacylglyceryl transferase activity"/>
    <property type="evidence" value="ECO:0000318"/>
    <property type="project" value="GO_Central"/>
</dbReference>
<dbReference type="eggNOG" id="COG0682">
    <property type="taxonomic scope" value="Bacteria"/>
</dbReference>
<dbReference type="STRING" id="324602.Caur_0743"/>
<dbReference type="PROSITE" id="PS01311">
    <property type="entry name" value="LGT"/>
    <property type="match status" value="1"/>
</dbReference>
<dbReference type="Pfam" id="PF01790">
    <property type="entry name" value="LGT"/>
    <property type="match status" value="1"/>
</dbReference>
<dbReference type="Proteomes" id="UP000002008">
    <property type="component" value="Chromosome"/>
</dbReference>
<keyword evidence="4 7" id="KW-0812">Transmembrane</keyword>
<dbReference type="HOGENOM" id="CLU_013386_1_2_0"/>
<evidence type="ECO:0000256" key="6">
    <source>
        <dbReference type="ARBA" id="ARBA00023136"/>
    </source>
</evidence>
<comment type="catalytic activity">
    <reaction evidence="7">
        <text>L-cysteinyl-[prolipoprotein] + a 1,2-diacyl-sn-glycero-3-phospho-(1'-sn-glycerol) = an S-1,2-diacyl-sn-glyceryl-L-cysteinyl-[prolipoprotein] + sn-glycerol 1-phosphate + H(+)</text>
        <dbReference type="Rhea" id="RHEA:56712"/>
        <dbReference type="Rhea" id="RHEA-COMP:14679"/>
        <dbReference type="Rhea" id="RHEA-COMP:14680"/>
        <dbReference type="ChEBI" id="CHEBI:15378"/>
        <dbReference type="ChEBI" id="CHEBI:29950"/>
        <dbReference type="ChEBI" id="CHEBI:57685"/>
        <dbReference type="ChEBI" id="CHEBI:64716"/>
        <dbReference type="ChEBI" id="CHEBI:140658"/>
        <dbReference type="EC" id="2.5.1.145"/>
    </reaction>
</comment>
<comment type="subcellular location">
    <subcellularLocation>
        <location evidence="7">Cell membrane</location>
        <topology evidence="7">Multi-pass membrane protein</topology>
    </subcellularLocation>
</comment>
<dbReference type="InterPro" id="IPR001640">
    <property type="entry name" value="Lgt"/>
</dbReference>
<dbReference type="PANTHER" id="PTHR30589:SF0">
    <property type="entry name" value="PHOSPHATIDYLGLYCEROL--PROLIPOPROTEIN DIACYLGLYCERYL TRANSFERASE"/>
    <property type="match status" value="1"/>
</dbReference>
<dbReference type="NCBIfam" id="TIGR00544">
    <property type="entry name" value="lgt"/>
    <property type="match status" value="1"/>
</dbReference>
<evidence type="ECO:0000313" key="8">
    <source>
        <dbReference type="EMBL" id="ABY33981.1"/>
    </source>
</evidence>
<keyword evidence="2 7" id="KW-1003">Cell membrane</keyword>
<dbReference type="HAMAP" id="MF_01147">
    <property type="entry name" value="Lgt"/>
    <property type="match status" value="1"/>
</dbReference>
<evidence type="ECO:0000256" key="4">
    <source>
        <dbReference type="ARBA" id="ARBA00022692"/>
    </source>
</evidence>
<dbReference type="InParanoid" id="A9WG60"/>
<dbReference type="EnsemblBacteria" id="ABY33981">
    <property type="protein sequence ID" value="ABY33981"/>
    <property type="gene ID" value="Caur_0743"/>
</dbReference>
<evidence type="ECO:0000256" key="2">
    <source>
        <dbReference type="ARBA" id="ARBA00022475"/>
    </source>
</evidence>
<feature type="transmembrane region" description="Helical" evidence="7">
    <location>
        <begin position="224"/>
        <end position="239"/>
    </location>
</feature>
<keyword evidence="9" id="KW-1185">Reference proteome</keyword>
<protein>
    <recommendedName>
        <fullName evidence="7">Phosphatidylglycerol--prolipoprotein diacylglyceryl transferase</fullName>
        <ecNumber evidence="7">2.5.1.145</ecNumber>
    </recommendedName>
</protein>
<dbReference type="RefSeq" id="WP_012256637.1">
    <property type="nucleotide sequence ID" value="NC_010175.1"/>
</dbReference>
<feature type="binding site" evidence="7">
    <location>
        <position position="140"/>
    </location>
    <ligand>
        <name>a 1,2-diacyl-sn-glycero-3-phospho-(1'-sn-glycerol)</name>
        <dbReference type="ChEBI" id="CHEBI:64716"/>
    </ligand>
</feature>
<evidence type="ECO:0000256" key="3">
    <source>
        <dbReference type="ARBA" id="ARBA00022679"/>
    </source>
</evidence>
<dbReference type="KEGG" id="cau:Caur_0743"/>
<comment type="pathway">
    <text evidence="7">Protein modification; lipoprotein biosynthesis (diacylglyceryl transfer).</text>
</comment>
<evidence type="ECO:0000256" key="1">
    <source>
        <dbReference type="ARBA" id="ARBA00007150"/>
    </source>
</evidence>
<organism evidence="8 9">
    <name type="scientific">Chloroflexus aurantiacus (strain ATCC 29366 / DSM 635 / J-10-fl)</name>
    <dbReference type="NCBI Taxonomy" id="324602"/>
    <lineage>
        <taxon>Bacteria</taxon>
        <taxon>Bacillati</taxon>
        <taxon>Chloroflexota</taxon>
        <taxon>Chloroflexia</taxon>
        <taxon>Chloroflexales</taxon>
        <taxon>Chloroflexineae</taxon>
        <taxon>Chloroflexaceae</taxon>
        <taxon>Chloroflexus</taxon>
    </lineage>
</organism>
<dbReference type="UniPathway" id="UPA00664"/>
<gene>
    <name evidence="7" type="primary">lgt</name>
    <name evidence="8" type="ordered locus">Caur_0743</name>
</gene>
<feature type="transmembrane region" description="Helical" evidence="7">
    <location>
        <begin position="12"/>
        <end position="38"/>
    </location>
</feature>